<dbReference type="SUPFAM" id="SSF109993">
    <property type="entry name" value="VPS9 domain"/>
    <property type="match status" value="1"/>
</dbReference>
<accession>A0A1J4KXR4</accession>
<proteinExistence type="predicted"/>
<dbReference type="Proteomes" id="UP000179807">
    <property type="component" value="Unassembled WGS sequence"/>
</dbReference>
<name>A0A1J4KXR4_9EUKA</name>
<organism evidence="1 2">
    <name type="scientific">Tritrichomonas foetus</name>
    <dbReference type="NCBI Taxonomy" id="1144522"/>
    <lineage>
        <taxon>Eukaryota</taxon>
        <taxon>Metamonada</taxon>
        <taxon>Parabasalia</taxon>
        <taxon>Tritrichomonadida</taxon>
        <taxon>Tritrichomonadidae</taxon>
        <taxon>Tritrichomonas</taxon>
    </lineage>
</organism>
<keyword evidence="2" id="KW-1185">Reference proteome</keyword>
<sequence>MQSKSIRSLLSTKLNTLSTNSSKMQNLMKRDSTQYFFDTGEGFQCDCDWQEVKPYLMPFQDSIASLDSQFTQRLQAHFQKCKESLFIKIPKIQEEISILYNSLQTDPSSEYKLPPVNPANRTIHLHIRFLIKKIVKLTQTTGQNRIDALTNQLSLLNTLIQLIEFFERNHKNILFKINRAIAPVDRTVYSSTRPKTALLHMIKRQVISDLIKIHLIPIPFRSGQASRDFLKEVVDAGVLAKKPGTSYFVELPAEEALSVFFQSPKSPLCQKRVLNDQEIDPLLPYNGNTDPSYVKNWIFEATSAVSEWLKIAYEINEEQEASISILLERFLFSSTYPLLYPPSAYNEEFAQKMVSFAKKTPIEIGILTKYIPKQCSNRPVSEIFEVDSISRAPAEWFRNAVVQVCPIDAAYCIVKVHESLSVMAVLRATSQKENSQVTDFVEKMPGFDDIFEIWLSLLCVNGSPDPQRLMNFIEEFSRLPGFSARVMASIAYLEASLSQLQSPE</sequence>
<dbReference type="RefSeq" id="XP_068369106.1">
    <property type="nucleotide sequence ID" value="XM_068514180.1"/>
</dbReference>
<evidence type="ECO:0000313" key="2">
    <source>
        <dbReference type="Proteomes" id="UP000179807"/>
    </source>
</evidence>
<reference evidence="1" key="1">
    <citation type="submission" date="2016-10" db="EMBL/GenBank/DDBJ databases">
        <authorList>
            <person name="Benchimol M."/>
            <person name="Almeida L.G."/>
            <person name="Vasconcelos A.T."/>
            <person name="Perreira-Neves A."/>
            <person name="Rosa I.A."/>
            <person name="Tasca T."/>
            <person name="Bogo M.R."/>
            <person name="de Souza W."/>
        </authorList>
    </citation>
    <scope>NUCLEOTIDE SEQUENCE [LARGE SCALE GENOMIC DNA]</scope>
    <source>
        <strain evidence="1">K</strain>
    </source>
</reference>
<dbReference type="VEuPathDB" id="TrichDB:TRFO_42175"/>
<protein>
    <recommendedName>
        <fullName evidence="3">VPS9 domain-containing protein</fullName>
    </recommendedName>
</protein>
<dbReference type="GeneID" id="94848884"/>
<evidence type="ECO:0000313" key="1">
    <source>
        <dbReference type="EMBL" id="OHT15970.1"/>
    </source>
</evidence>
<evidence type="ECO:0008006" key="3">
    <source>
        <dbReference type="Google" id="ProtNLM"/>
    </source>
</evidence>
<comment type="caution">
    <text evidence="1">The sequence shown here is derived from an EMBL/GenBank/DDBJ whole genome shotgun (WGS) entry which is preliminary data.</text>
</comment>
<dbReference type="InterPro" id="IPR037191">
    <property type="entry name" value="VPS9_dom_sf"/>
</dbReference>
<dbReference type="AlphaFoldDB" id="A0A1J4KXR4"/>
<dbReference type="OrthoDB" id="10264252at2759"/>
<dbReference type="EMBL" id="MLAK01000166">
    <property type="protein sequence ID" value="OHT15970.1"/>
    <property type="molecule type" value="Genomic_DNA"/>
</dbReference>
<gene>
    <name evidence="1" type="ORF">TRFO_42175</name>
</gene>